<dbReference type="EMBL" id="OZ034820">
    <property type="protein sequence ID" value="CAL1398638.1"/>
    <property type="molecule type" value="Genomic_DNA"/>
</dbReference>
<keyword evidence="2" id="KW-1185">Reference proteome</keyword>
<evidence type="ECO:0000313" key="2">
    <source>
        <dbReference type="Proteomes" id="UP001497516"/>
    </source>
</evidence>
<dbReference type="AlphaFoldDB" id="A0AAV2FLP8"/>
<proteinExistence type="predicted"/>
<gene>
    <name evidence="1" type="ORF">LTRI10_LOCUS38860</name>
</gene>
<dbReference type="Proteomes" id="UP001497516">
    <property type="component" value="Chromosome 7"/>
</dbReference>
<reference evidence="1 2" key="1">
    <citation type="submission" date="2024-04" db="EMBL/GenBank/DDBJ databases">
        <authorList>
            <person name="Fracassetti M."/>
        </authorList>
    </citation>
    <scope>NUCLEOTIDE SEQUENCE [LARGE SCALE GENOMIC DNA]</scope>
</reference>
<organism evidence="1 2">
    <name type="scientific">Linum trigynum</name>
    <dbReference type="NCBI Taxonomy" id="586398"/>
    <lineage>
        <taxon>Eukaryota</taxon>
        <taxon>Viridiplantae</taxon>
        <taxon>Streptophyta</taxon>
        <taxon>Embryophyta</taxon>
        <taxon>Tracheophyta</taxon>
        <taxon>Spermatophyta</taxon>
        <taxon>Magnoliopsida</taxon>
        <taxon>eudicotyledons</taxon>
        <taxon>Gunneridae</taxon>
        <taxon>Pentapetalae</taxon>
        <taxon>rosids</taxon>
        <taxon>fabids</taxon>
        <taxon>Malpighiales</taxon>
        <taxon>Linaceae</taxon>
        <taxon>Linum</taxon>
    </lineage>
</organism>
<accession>A0AAV2FLP8</accession>
<name>A0AAV2FLP8_9ROSI</name>
<evidence type="ECO:0000313" key="1">
    <source>
        <dbReference type="EMBL" id="CAL1398638.1"/>
    </source>
</evidence>
<sequence>MIRSFPRGTSCGRGGFQAQHFMDCLGDVVVAILDYLHVSITLVVNLFLEGRCPQPLGEYIASASLTPLVKPGVVSVAVDIVWRRLVSKVGACLVAPTLSGYFDGLQFEVGIYGGG</sequence>
<protein>
    <submittedName>
        <fullName evidence="1">Uncharacterized protein</fullName>
    </submittedName>
</protein>